<evidence type="ECO:0000313" key="7">
    <source>
        <dbReference type="EMBL" id="WOX27687.1"/>
    </source>
</evidence>
<dbReference type="InterPro" id="IPR023352">
    <property type="entry name" value="MAPEG-like_dom_sf"/>
</dbReference>
<reference evidence="6" key="1">
    <citation type="submission" date="2019-10" db="EMBL/GenBank/DDBJ databases">
        <authorList>
            <person name="Paulsen S."/>
        </authorList>
    </citation>
    <scope>NUCLEOTIDE SEQUENCE</scope>
    <source>
        <strain evidence="6">LMG 19692</strain>
    </source>
</reference>
<dbReference type="SUPFAM" id="SSF161084">
    <property type="entry name" value="MAPEG domain-like"/>
    <property type="match status" value="1"/>
</dbReference>
<evidence type="ECO:0000256" key="2">
    <source>
        <dbReference type="ARBA" id="ARBA00022692"/>
    </source>
</evidence>
<name>A0A8I2KSK6_9GAMM</name>
<dbReference type="EMBL" id="WEIA01000026">
    <property type="protein sequence ID" value="NLR24218.1"/>
    <property type="molecule type" value="Genomic_DNA"/>
</dbReference>
<dbReference type="Gene3D" id="1.20.120.550">
    <property type="entry name" value="Membrane associated eicosanoid/glutathione metabolism-like domain"/>
    <property type="match status" value="1"/>
</dbReference>
<comment type="subcellular location">
    <subcellularLocation>
        <location evidence="1">Membrane</location>
    </subcellularLocation>
</comment>
<keyword evidence="3 5" id="KW-1133">Transmembrane helix</keyword>
<gene>
    <name evidence="6" type="ORF">F9Y85_23470</name>
    <name evidence="7" type="ORF">R5H13_13615</name>
</gene>
<keyword evidence="4 5" id="KW-0472">Membrane</keyword>
<keyword evidence="9" id="KW-1185">Reference proteome</keyword>
<evidence type="ECO:0000256" key="4">
    <source>
        <dbReference type="ARBA" id="ARBA00023136"/>
    </source>
</evidence>
<dbReference type="Proteomes" id="UP000646877">
    <property type="component" value="Unassembled WGS sequence"/>
</dbReference>
<feature type="transmembrane region" description="Helical" evidence="5">
    <location>
        <begin position="62"/>
        <end position="77"/>
    </location>
</feature>
<evidence type="ECO:0000313" key="6">
    <source>
        <dbReference type="EMBL" id="NLR24218.1"/>
    </source>
</evidence>
<feature type="transmembrane region" description="Helical" evidence="5">
    <location>
        <begin position="113"/>
        <end position="133"/>
    </location>
</feature>
<proteinExistence type="predicted"/>
<accession>A0A8I2KSK6</accession>
<dbReference type="Pfam" id="PF01124">
    <property type="entry name" value="MAPEG"/>
    <property type="match status" value="1"/>
</dbReference>
<evidence type="ECO:0000256" key="3">
    <source>
        <dbReference type="ARBA" id="ARBA00022989"/>
    </source>
</evidence>
<protein>
    <submittedName>
        <fullName evidence="7">MAPEG family protein</fullName>
    </submittedName>
</protein>
<dbReference type="GO" id="GO:0016020">
    <property type="term" value="C:membrane"/>
    <property type="evidence" value="ECO:0007669"/>
    <property type="project" value="UniProtKB-SubCell"/>
</dbReference>
<reference evidence="7 9" key="2">
    <citation type="submission" date="2023-10" db="EMBL/GenBank/DDBJ databases">
        <title>To unveil natural product biosynthetic capacity in Pseudoalteromonas.</title>
        <authorList>
            <person name="Wang J."/>
        </authorList>
    </citation>
    <scope>NUCLEOTIDE SEQUENCE [LARGE SCALE GENOMIC DNA]</scope>
    <source>
        <strain evidence="7 9">DSM 15914</strain>
    </source>
</reference>
<evidence type="ECO:0000256" key="5">
    <source>
        <dbReference type="SAM" id="Phobius"/>
    </source>
</evidence>
<dbReference type="EMBL" id="CP137578">
    <property type="protein sequence ID" value="WOX27687.1"/>
    <property type="molecule type" value="Genomic_DNA"/>
</dbReference>
<dbReference type="RefSeq" id="WP_130125918.1">
    <property type="nucleotide sequence ID" value="NZ_CBCSDF010000004.1"/>
</dbReference>
<sequence>MWIHIPILFLLSLTLLLFLLTATSRIRAVKNGDIALQDIRYVEKHAFPERIRLLGNSYDSQFQQPVLFIALLILLHTEQMTGQFWFVLSTVFVAARYWHSYEHILGCNLRLRTLAFGLSSFCLFFAWFSFLFVRM</sequence>
<organism evidence="6 8">
    <name type="scientific">Pseudoalteromonas maricaloris</name>
    <dbReference type="NCBI Taxonomy" id="184924"/>
    <lineage>
        <taxon>Bacteria</taxon>
        <taxon>Pseudomonadati</taxon>
        <taxon>Pseudomonadota</taxon>
        <taxon>Gammaproteobacteria</taxon>
        <taxon>Alteromonadales</taxon>
        <taxon>Pseudoalteromonadaceae</taxon>
        <taxon>Pseudoalteromonas</taxon>
    </lineage>
</organism>
<keyword evidence="2 5" id="KW-0812">Transmembrane</keyword>
<evidence type="ECO:0000256" key="1">
    <source>
        <dbReference type="ARBA" id="ARBA00004370"/>
    </source>
</evidence>
<evidence type="ECO:0000313" key="8">
    <source>
        <dbReference type="Proteomes" id="UP000646877"/>
    </source>
</evidence>
<dbReference type="Proteomes" id="UP001304419">
    <property type="component" value="Chromosome 1"/>
</dbReference>
<evidence type="ECO:0000313" key="9">
    <source>
        <dbReference type="Proteomes" id="UP001304419"/>
    </source>
</evidence>
<dbReference type="AlphaFoldDB" id="A0A8I2KSK6"/>
<dbReference type="InterPro" id="IPR001129">
    <property type="entry name" value="Membr-assoc_MAPEG"/>
</dbReference>